<evidence type="ECO:0000313" key="1">
    <source>
        <dbReference type="EMBL" id="CAF1423592.1"/>
    </source>
</evidence>
<dbReference type="EMBL" id="CAJNOK010027636">
    <property type="protein sequence ID" value="CAF1423592.1"/>
    <property type="molecule type" value="Genomic_DNA"/>
</dbReference>
<dbReference type="AlphaFoldDB" id="A0A8S2FCD8"/>
<dbReference type="Proteomes" id="UP000682733">
    <property type="component" value="Unassembled WGS sequence"/>
</dbReference>
<protein>
    <submittedName>
        <fullName evidence="1">Uncharacterized protein</fullName>
    </submittedName>
</protein>
<evidence type="ECO:0000313" key="3">
    <source>
        <dbReference type="Proteomes" id="UP000677228"/>
    </source>
</evidence>
<accession>A0A8S2FCD8</accession>
<proteinExistence type="predicted"/>
<comment type="caution">
    <text evidence="1">The sequence shown here is derived from an EMBL/GenBank/DDBJ whole genome shotgun (WGS) entry which is preliminary data.</text>
</comment>
<dbReference type="EMBL" id="CAJOBA010049395">
    <property type="protein sequence ID" value="CAF4223446.1"/>
    <property type="molecule type" value="Genomic_DNA"/>
</dbReference>
<dbReference type="Proteomes" id="UP000677228">
    <property type="component" value="Unassembled WGS sequence"/>
</dbReference>
<evidence type="ECO:0000313" key="2">
    <source>
        <dbReference type="EMBL" id="CAF4223446.1"/>
    </source>
</evidence>
<name>A0A8S2FCD8_9BILA</name>
<sequence length="202" mass="22737">MVNQIRKQLEPSKKHLNDQIAKINEYTVLQSNDRNMEQNEELILEMMTDKNNSTSSNIDNDDSTDNDGQIARTLHESYLLASNNGQKEIIRDIPKQQSASLQKKVNISLNDFRKVLNNIVTSSVERGPLSNELCSEMTVTKMASSEVHVQMNDDAEVALIEQILEIAKWEQMNNGKGVSSDQLLQTAHDKISVALTPETNIL</sequence>
<organism evidence="1 3">
    <name type="scientific">Didymodactylos carnosus</name>
    <dbReference type="NCBI Taxonomy" id="1234261"/>
    <lineage>
        <taxon>Eukaryota</taxon>
        <taxon>Metazoa</taxon>
        <taxon>Spiralia</taxon>
        <taxon>Gnathifera</taxon>
        <taxon>Rotifera</taxon>
        <taxon>Eurotatoria</taxon>
        <taxon>Bdelloidea</taxon>
        <taxon>Philodinida</taxon>
        <taxon>Philodinidae</taxon>
        <taxon>Didymodactylos</taxon>
    </lineage>
</organism>
<reference evidence="1" key="1">
    <citation type="submission" date="2021-02" db="EMBL/GenBank/DDBJ databases">
        <authorList>
            <person name="Nowell W R."/>
        </authorList>
    </citation>
    <scope>NUCLEOTIDE SEQUENCE</scope>
</reference>
<gene>
    <name evidence="1" type="ORF">OVA965_LOCUS33776</name>
    <name evidence="2" type="ORF">TMI583_LOCUS34673</name>
</gene>